<proteinExistence type="predicted"/>
<evidence type="ECO:0000313" key="3">
    <source>
        <dbReference type="Proteomes" id="UP000250088"/>
    </source>
</evidence>
<reference evidence="3" key="1">
    <citation type="submission" date="2017-02" db="EMBL/GenBank/DDBJ databases">
        <title>Natronthermophilus aegyptiacus gen. nov.,sp. nov., an aerobic, extremely halophilic alkalithermophilic archaeon isolated from the athalassohaline Wadi An Natrun, Egypt.</title>
        <authorList>
            <person name="Zhao B."/>
        </authorList>
    </citation>
    <scope>NUCLEOTIDE SEQUENCE [LARGE SCALE GENOMIC DNA]</scope>
    <source>
        <strain evidence="3">JW/NM-HA 15</strain>
    </source>
</reference>
<organism evidence="2 3">
    <name type="scientific">Natrarchaeobaculum aegyptiacum</name>
    <dbReference type="NCBI Taxonomy" id="745377"/>
    <lineage>
        <taxon>Archaea</taxon>
        <taxon>Methanobacteriati</taxon>
        <taxon>Methanobacteriota</taxon>
        <taxon>Stenosarchaea group</taxon>
        <taxon>Halobacteria</taxon>
        <taxon>Halobacteriales</taxon>
        <taxon>Natrialbaceae</taxon>
        <taxon>Natrarchaeobaculum</taxon>
    </lineage>
</organism>
<keyword evidence="3" id="KW-1185">Reference proteome</keyword>
<accession>A0A2Z2I1V9</accession>
<evidence type="ECO:0000313" key="2">
    <source>
        <dbReference type="EMBL" id="ARS91914.1"/>
    </source>
</evidence>
<name>A0A2Z2I1V9_9EURY</name>
<dbReference type="EMBL" id="CP019893">
    <property type="protein sequence ID" value="ARS91914.1"/>
    <property type="molecule type" value="Genomic_DNA"/>
</dbReference>
<dbReference type="KEGG" id="naj:B1756_17175"/>
<gene>
    <name evidence="2" type="ORF">B1756_17175</name>
</gene>
<dbReference type="AlphaFoldDB" id="A0A2Z2I1V9"/>
<sequence>MNDADPGSNGWTETWNEAEPGDVPGDELHVVASGPYLFYSARDPNTRWIESDYTVELEAWK</sequence>
<dbReference type="Proteomes" id="UP000250088">
    <property type="component" value="Chromosome"/>
</dbReference>
<protein>
    <submittedName>
        <fullName evidence="2">Uncharacterized protein</fullName>
    </submittedName>
</protein>
<feature type="region of interest" description="Disordered" evidence="1">
    <location>
        <begin position="1"/>
        <end position="24"/>
    </location>
</feature>
<evidence type="ECO:0000256" key="1">
    <source>
        <dbReference type="SAM" id="MobiDB-lite"/>
    </source>
</evidence>
<dbReference type="OrthoDB" id="376463at2157"/>